<dbReference type="GO" id="GO:0008483">
    <property type="term" value="F:transaminase activity"/>
    <property type="evidence" value="ECO:0007669"/>
    <property type="project" value="UniProtKB-KW"/>
</dbReference>
<dbReference type="GO" id="GO:0030170">
    <property type="term" value="F:pyridoxal phosphate binding"/>
    <property type="evidence" value="ECO:0007669"/>
    <property type="project" value="InterPro"/>
</dbReference>
<evidence type="ECO:0000256" key="6">
    <source>
        <dbReference type="RuleBase" id="RU000481"/>
    </source>
</evidence>
<keyword evidence="4 6" id="KW-0808">Transferase</keyword>
<dbReference type="InterPro" id="IPR050596">
    <property type="entry name" value="AspAT/PAT-like"/>
</dbReference>
<comment type="cofactor">
    <cofactor evidence="1 6">
        <name>pyridoxal 5'-phosphate</name>
        <dbReference type="ChEBI" id="CHEBI:597326"/>
    </cofactor>
</comment>
<dbReference type="AlphaFoldDB" id="A0A0S4M1J7"/>
<dbReference type="PATRIC" id="fig|1561003.3.peg.33"/>
<dbReference type="Gene3D" id="3.90.1150.10">
    <property type="entry name" value="Aspartate Aminotransferase, domain 1"/>
    <property type="match status" value="1"/>
</dbReference>
<accession>A0A0S4M1J7</accession>
<keyword evidence="3 6" id="KW-0032">Aminotransferase</keyword>
<dbReference type="Proteomes" id="UP000198651">
    <property type="component" value="Chromosome I"/>
</dbReference>
<dbReference type="FunFam" id="3.40.640.10:FF:000033">
    <property type="entry name" value="Aspartate aminotransferase"/>
    <property type="match status" value="1"/>
</dbReference>
<dbReference type="EMBL" id="LN906597">
    <property type="protein sequence ID" value="CUT16895.1"/>
    <property type="molecule type" value="Genomic_DNA"/>
</dbReference>
<gene>
    <name evidence="8" type="primary">aspB</name>
    <name evidence="8" type="ORF">Ark11_0034</name>
</gene>
<protein>
    <recommendedName>
        <fullName evidence="6">Aminotransferase</fullName>
        <ecNumber evidence="6">2.6.1.-</ecNumber>
    </recommendedName>
</protein>
<dbReference type="GO" id="GO:0006520">
    <property type="term" value="P:amino acid metabolic process"/>
    <property type="evidence" value="ECO:0007669"/>
    <property type="project" value="InterPro"/>
</dbReference>
<dbReference type="InterPro" id="IPR015422">
    <property type="entry name" value="PyrdxlP-dep_Trfase_small"/>
</dbReference>
<dbReference type="RefSeq" id="WP_092342410.1">
    <property type="nucleotide sequence ID" value="NZ_FLSL01000084.1"/>
</dbReference>
<keyword evidence="5" id="KW-0663">Pyridoxal phosphate</keyword>
<dbReference type="SUPFAM" id="SSF53383">
    <property type="entry name" value="PLP-dependent transferases"/>
    <property type="match status" value="1"/>
</dbReference>
<evidence type="ECO:0000259" key="7">
    <source>
        <dbReference type="Pfam" id="PF00155"/>
    </source>
</evidence>
<dbReference type="PANTHER" id="PTHR46383:SF1">
    <property type="entry name" value="ASPARTATE AMINOTRANSFERASE"/>
    <property type="match status" value="1"/>
</dbReference>
<dbReference type="InterPro" id="IPR015424">
    <property type="entry name" value="PyrdxlP-dep_Trfase"/>
</dbReference>
<organism evidence="8 9">
    <name type="scientific">Candidatus Ichthyocystis hellenicum</name>
    <dbReference type="NCBI Taxonomy" id="1561003"/>
    <lineage>
        <taxon>Bacteria</taxon>
        <taxon>Pseudomonadati</taxon>
        <taxon>Pseudomonadota</taxon>
        <taxon>Betaproteobacteria</taxon>
        <taxon>Burkholderiales</taxon>
        <taxon>Candidatus Ichthyocystis</taxon>
    </lineage>
</organism>
<dbReference type="STRING" id="1561003.Ark11_0034"/>
<dbReference type="Gene3D" id="3.40.640.10">
    <property type="entry name" value="Type I PLP-dependent aspartate aminotransferase-like (Major domain)"/>
    <property type="match status" value="1"/>
</dbReference>
<evidence type="ECO:0000313" key="8">
    <source>
        <dbReference type="EMBL" id="CUT16895.1"/>
    </source>
</evidence>
<keyword evidence="9" id="KW-1185">Reference proteome</keyword>
<sequence>MDDINLSPVARRTKGSSTFAMTLRANKLREEGKEIIALNVGEPDFDTPDHIREAACLALKTKKSATRYAPVKGMPSLRSSVAEKLKRDNNLSFSTDQIIISSGAKQAIFNGIGTIVAEGDEVIIPAPYWVSYADMVVMSGAVPVPVVAGQDQGFKITPSQLEQSISPRSKLMLINSPSNPTGAMYSERELFDLMQVVLKHPNIVVISDEIYEHITIGDQKHFSPLQVAPDLANRFILINGVSKAYAMTGWRIGFAAGPRKIIDAMANIQSQQSGSVCSVSQLAAETALNGPQDCVHRMRDAFAKRHQLVLSRFANIEGFRCSPAQGGFYLFIDVTDAVNNLYKREKISSPNDVAFCDYLLEEAGVALMPGTFSGFGGHIRLSFAASTEVLNEAADRIALAVAKD</sequence>
<evidence type="ECO:0000256" key="5">
    <source>
        <dbReference type="ARBA" id="ARBA00022898"/>
    </source>
</evidence>
<dbReference type="Pfam" id="PF00155">
    <property type="entry name" value="Aminotran_1_2"/>
    <property type="match status" value="1"/>
</dbReference>
<evidence type="ECO:0000256" key="4">
    <source>
        <dbReference type="ARBA" id="ARBA00022679"/>
    </source>
</evidence>
<proteinExistence type="inferred from homology"/>
<evidence type="ECO:0000256" key="3">
    <source>
        <dbReference type="ARBA" id="ARBA00022576"/>
    </source>
</evidence>
<dbReference type="InterPro" id="IPR004838">
    <property type="entry name" value="NHTrfase_class1_PyrdxlP-BS"/>
</dbReference>
<evidence type="ECO:0000256" key="1">
    <source>
        <dbReference type="ARBA" id="ARBA00001933"/>
    </source>
</evidence>
<comment type="similarity">
    <text evidence="2 6">Belongs to the class-I pyridoxal-phosphate-dependent aminotransferase family.</text>
</comment>
<reference evidence="9" key="1">
    <citation type="submission" date="2015-11" db="EMBL/GenBank/DDBJ databases">
        <authorList>
            <person name="Seth-Smith H.M.B."/>
        </authorList>
    </citation>
    <scope>NUCLEOTIDE SEQUENCE [LARGE SCALE GENOMIC DNA]</scope>
    <source>
        <strain evidence="9">2013Ark11</strain>
    </source>
</reference>
<dbReference type="InterPro" id="IPR015421">
    <property type="entry name" value="PyrdxlP-dep_Trfase_major"/>
</dbReference>
<name>A0A0S4M1J7_9BURK</name>
<evidence type="ECO:0000313" key="9">
    <source>
        <dbReference type="Proteomes" id="UP000198651"/>
    </source>
</evidence>
<dbReference type="PANTHER" id="PTHR46383">
    <property type="entry name" value="ASPARTATE AMINOTRANSFERASE"/>
    <property type="match status" value="1"/>
</dbReference>
<evidence type="ECO:0000256" key="2">
    <source>
        <dbReference type="ARBA" id="ARBA00007441"/>
    </source>
</evidence>
<dbReference type="EC" id="2.6.1.-" evidence="6"/>
<dbReference type="CDD" id="cd00609">
    <property type="entry name" value="AAT_like"/>
    <property type="match status" value="1"/>
</dbReference>
<dbReference type="InterPro" id="IPR004839">
    <property type="entry name" value="Aminotransferase_I/II_large"/>
</dbReference>
<dbReference type="PROSITE" id="PS00105">
    <property type="entry name" value="AA_TRANSFER_CLASS_1"/>
    <property type="match status" value="1"/>
</dbReference>
<dbReference type="OrthoDB" id="9763453at2"/>
<feature type="domain" description="Aminotransferase class I/classII large" evidence="7">
    <location>
        <begin position="34"/>
        <end position="397"/>
    </location>
</feature>